<dbReference type="AlphaFoldDB" id="A0A9N7U2H5"/>
<sequence length="125" mass="13694">MAGCYGQPPPHPLLECVFVCTDGRRGEEGAKEEEEEEEAEYKEENRGTSLGQQSHTLPLTLAFSVHLNPLAPPAIFVRLISPLCVKLAAESLSARTTYSRANRLVAHTEALRSASPLQHMPTSRP</sequence>
<protein>
    <submittedName>
        <fullName evidence="2">Uncharacterized protein</fullName>
    </submittedName>
</protein>
<evidence type="ECO:0000313" key="3">
    <source>
        <dbReference type="Proteomes" id="UP001153269"/>
    </source>
</evidence>
<keyword evidence="3" id="KW-1185">Reference proteome</keyword>
<dbReference type="EMBL" id="CADEAL010000635">
    <property type="protein sequence ID" value="CAB1423112.1"/>
    <property type="molecule type" value="Genomic_DNA"/>
</dbReference>
<evidence type="ECO:0000256" key="1">
    <source>
        <dbReference type="SAM" id="MobiDB-lite"/>
    </source>
</evidence>
<feature type="compositionally biased region" description="Acidic residues" evidence="1">
    <location>
        <begin position="30"/>
        <end position="41"/>
    </location>
</feature>
<comment type="caution">
    <text evidence="2">The sequence shown here is derived from an EMBL/GenBank/DDBJ whole genome shotgun (WGS) entry which is preliminary data.</text>
</comment>
<name>A0A9N7U2H5_PLEPL</name>
<evidence type="ECO:0000313" key="2">
    <source>
        <dbReference type="EMBL" id="CAB1423112.1"/>
    </source>
</evidence>
<organism evidence="2 3">
    <name type="scientific">Pleuronectes platessa</name>
    <name type="common">European plaice</name>
    <dbReference type="NCBI Taxonomy" id="8262"/>
    <lineage>
        <taxon>Eukaryota</taxon>
        <taxon>Metazoa</taxon>
        <taxon>Chordata</taxon>
        <taxon>Craniata</taxon>
        <taxon>Vertebrata</taxon>
        <taxon>Euteleostomi</taxon>
        <taxon>Actinopterygii</taxon>
        <taxon>Neopterygii</taxon>
        <taxon>Teleostei</taxon>
        <taxon>Neoteleostei</taxon>
        <taxon>Acanthomorphata</taxon>
        <taxon>Carangaria</taxon>
        <taxon>Pleuronectiformes</taxon>
        <taxon>Pleuronectoidei</taxon>
        <taxon>Pleuronectidae</taxon>
        <taxon>Pleuronectes</taxon>
    </lineage>
</organism>
<reference evidence="2" key="1">
    <citation type="submission" date="2020-03" db="EMBL/GenBank/DDBJ databases">
        <authorList>
            <person name="Weist P."/>
        </authorList>
    </citation>
    <scope>NUCLEOTIDE SEQUENCE</scope>
</reference>
<feature type="region of interest" description="Disordered" evidence="1">
    <location>
        <begin position="25"/>
        <end position="53"/>
    </location>
</feature>
<dbReference type="Proteomes" id="UP001153269">
    <property type="component" value="Unassembled WGS sequence"/>
</dbReference>
<accession>A0A9N7U2H5</accession>
<gene>
    <name evidence="2" type="ORF">PLEPLA_LOCUS11030</name>
</gene>
<proteinExistence type="predicted"/>